<dbReference type="WBParaSite" id="Hba_03955">
    <property type="protein sequence ID" value="Hba_03955"/>
    <property type="gene ID" value="Hba_03955"/>
</dbReference>
<name>A0A1I7WG42_HETBA</name>
<dbReference type="Proteomes" id="UP000095283">
    <property type="component" value="Unplaced"/>
</dbReference>
<dbReference type="AlphaFoldDB" id="A0A1I7WG42"/>
<protein>
    <submittedName>
        <fullName evidence="2">Uncharacterized protein</fullName>
    </submittedName>
</protein>
<accession>A0A1I7WG42</accession>
<proteinExistence type="predicted"/>
<evidence type="ECO:0000313" key="1">
    <source>
        <dbReference type="Proteomes" id="UP000095283"/>
    </source>
</evidence>
<evidence type="ECO:0000313" key="2">
    <source>
        <dbReference type="WBParaSite" id="Hba_03955"/>
    </source>
</evidence>
<sequence>MSTMTHYIGHNTNIYGLIF</sequence>
<reference evidence="2" key="1">
    <citation type="submission" date="2016-11" db="UniProtKB">
        <authorList>
            <consortium name="WormBaseParasite"/>
        </authorList>
    </citation>
    <scope>IDENTIFICATION</scope>
</reference>
<organism evidence="1 2">
    <name type="scientific">Heterorhabditis bacteriophora</name>
    <name type="common">Entomopathogenic nematode worm</name>
    <dbReference type="NCBI Taxonomy" id="37862"/>
    <lineage>
        <taxon>Eukaryota</taxon>
        <taxon>Metazoa</taxon>
        <taxon>Ecdysozoa</taxon>
        <taxon>Nematoda</taxon>
        <taxon>Chromadorea</taxon>
        <taxon>Rhabditida</taxon>
        <taxon>Rhabditina</taxon>
        <taxon>Rhabditomorpha</taxon>
        <taxon>Strongyloidea</taxon>
        <taxon>Heterorhabditidae</taxon>
        <taxon>Heterorhabditis</taxon>
    </lineage>
</organism>
<keyword evidence="1" id="KW-1185">Reference proteome</keyword>